<evidence type="ECO:0000256" key="4">
    <source>
        <dbReference type="ARBA" id="ARBA00023172"/>
    </source>
</evidence>
<feature type="domain" description="Core-binding (CB)" evidence="7">
    <location>
        <begin position="71"/>
        <end position="152"/>
    </location>
</feature>
<proteinExistence type="inferred from homology"/>
<evidence type="ECO:0000256" key="1">
    <source>
        <dbReference type="ARBA" id="ARBA00008857"/>
    </source>
</evidence>
<dbReference type="Pfam" id="PF00589">
    <property type="entry name" value="Phage_integrase"/>
    <property type="match status" value="1"/>
</dbReference>
<evidence type="ECO:0000256" key="2">
    <source>
        <dbReference type="ARBA" id="ARBA00022908"/>
    </source>
</evidence>
<comment type="caution">
    <text evidence="8">The sequence shown here is derived from an EMBL/GenBank/DDBJ whole genome shotgun (WGS) entry which is preliminary data.</text>
</comment>
<evidence type="ECO:0000256" key="5">
    <source>
        <dbReference type="PROSITE-ProRule" id="PRU01248"/>
    </source>
</evidence>
<reference evidence="8 9" key="1">
    <citation type="submission" date="2021-03" db="EMBL/GenBank/DDBJ databases">
        <title>Sequencing the genomes of 1000 actinobacteria strains.</title>
        <authorList>
            <person name="Klenk H.-P."/>
        </authorList>
    </citation>
    <scope>NUCLEOTIDE SEQUENCE [LARGE SCALE GENOMIC DNA]</scope>
    <source>
        <strain evidence="8 9">DSM 14566</strain>
    </source>
</reference>
<dbReference type="PANTHER" id="PTHR30629:SF2">
    <property type="entry name" value="PROPHAGE INTEGRASE INTS-RELATED"/>
    <property type="match status" value="1"/>
</dbReference>
<dbReference type="Proteomes" id="UP001519290">
    <property type="component" value="Unassembled WGS sequence"/>
</dbReference>
<dbReference type="RefSeq" id="WP_209902861.1">
    <property type="nucleotide sequence ID" value="NZ_BAAAJW010000027.1"/>
</dbReference>
<accession>A0ABS4X381</accession>
<evidence type="ECO:0000256" key="3">
    <source>
        <dbReference type="ARBA" id="ARBA00023125"/>
    </source>
</evidence>
<dbReference type="InterPro" id="IPR050808">
    <property type="entry name" value="Phage_Integrase"/>
</dbReference>
<dbReference type="PANTHER" id="PTHR30629">
    <property type="entry name" value="PROPHAGE INTEGRASE"/>
    <property type="match status" value="1"/>
</dbReference>
<dbReference type="InterPro" id="IPR011010">
    <property type="entry name" value="DNA_brk_join_enz"/>
</dbReference>
<evidence type="ECO:0000259" key="6">
    <source>
        <dbReference type="PROSITE" id="PS51898"/>
    </source>
</evidence>
<evidence type="ECO:0000259" key="7">
    <source>
        <dbReference type="PROSITE" id="PS51900"/>
    </source>
</evidence>
<dbReference type="InterPro" id="IPR010998">
    <property type="entry name" value="Integrase_recombinase_N"/>
</dbReference>
<gene>
    <name evidence="8" type="ORF">JOF43_002753</name>
</gene>
<dbReference type="Gene3D" id="1.10.150.130">
    <property type="match status" value="1"/>
</dbReference>
<keyword evidence="2" id="KW-0229">DNA integration</keyword>
<sequence length="414" mass="45958">MSTSAQRREYGTGSIYQRADGKWIGSFPAGHTRSGKRRRLTVVADTEQQARSRMRSKMREVAGGKAPGDPTTVAGWSKTYLAEHALRNRNSTTKNVNWAIGYVVEAIGEVKLAKLRPADFRRVHEFGAKKGLSPSSVLRLHDRLKAMLKAAVLEGLEIPPAALIVQGPPVPTNDRIAIPIDTVGRIFEASKRESHDARAIVLLGFLAGLRRGEMSGLTWDRIDLDRGVLVIDRQLTRFGWSHGCDDTCGRTPRSCPKRWVAAPTHLGYEVIPRSSLVLGPVKTARGRREVPIVDELAEHLLKMQAADRPSSWDGVPRFVLLTAIGGPMGQHSLDVLWKQVLQRAETKHPSGRSWNTHEMRHTFVTELMRTNTHSSIIETMVGHAEERSTRGYIHPSSIDARSAADRVASGFFQR</sequence>
<name>A0ABS4X381_9MICO</name>
<dbReference type="Gene3D" id="1.10.443.10">
    <property type="entry name" value="Intergrase catalytic core"/>
    <property type="match status" value="1"/>
</dbReference>
<dbReference type="PROSITE" id="PS51898">
    <property type="entry name" value="TYR_RECOMBINASE"/>
    <property type="match status" value="1"/>
</dbReference>
<dbReference type="SUPFAM" id="SSF56349">
    <property type="entry name" value="DNA breaking-rejoining enzymes"/>
    <property type="match status" value="1"/>
</dbReference>
<dbReference type="CDD" id="cd01189">
    <property type="entry name" value="INT_ICEBs1_C_like"/>
    <property type="match status" value="1"/>
</dbReference>
<comment type="similarity">
    <text evidence="1">Belongs to the 'phage' integrase family.</text>
</comment>
<dbReference type="InterPro" id="IPR013762">
    <property type="entry name" value="Integrase-like_cat_sf"/>
</dbReference>
<dbReference type="InterPro" id="IPR044068">
    <property type="entry name" value="CB"/>
</dbReference>
<organism evidence="8 9">
    <name type="scientific">Brachybacterium sacelli</name>
    <dbReference type="NCBI Taxonomy" id="173364"/>
    <lineage>
        <taxon>Bacteria</taxon>
        <taxon>Bacillati</taxon>
        <taxon>Actinomycetota</taxon>
        <taxon>Actinomycetes</taxon>
        <taxon>Micrococcales</taxon>
        <taxon>Dermabacteraceae</taxon>
        <taxon>Brachybacterium</taxon>
    </lineage>
</organism>
<keyword evidence="4" id="KW-0233">DNA recombination</keyword>
<evidence type="ECO:0000313" key="9">
    <source>
        <dbReference type="Proteomes" id="UP001519290"/>
    </source>
</evidence>
<keyword evidence="9" id="KW-1185">Reference proteome</keyword>
<keyword evidence="3 5" id="KW-0238">DNA-binding</keyword>
<evidence type="ECO:0000313" key="8">
    <source>
        <dbReference type="EMBL" id="MBP2382796.1"/>
    </source>
</evidence>
<dbReference type="EMBL" id="JAGIOD010000001">
    <property type="protein sequence ID" value="MBP2382796.1"/>
    <property type="molecule type" value="Genomic_DNA"/>
</dbReference>
<dbReference type="PROSITE" id="PS51900">
    <property type="entry name" value="CB"/>
    <property type="match status" value="1"/>
</dbReference>
<feature type="domain" description="Tyr recombinase" evidence="6">
    <location>
        <begin position="173"/>
        <end position="405"/>
    </location>
</feature>
<dbReference type="InterPro" id="IPR002104">
    <property type="entry name" value="Integrase_catalytic"/>
</dbReference>
<protein>
    <submittedName>
        <fullName evidence="8">Integrase</fullName>
    </submittedName>
</protein>